<dbReference type="EMBL" id="VUOB01000108">
    <property type="protein sequence ID" value="KAA2247679.1"/>
    <property type="molecule type" value="Genomic_DNA"/>
</dbReference>
<sequence length="380" mass="42175">MNPTTIPARGGRPPGQLSRRVLNRTLLARQFLLGRTTLPALDVLTHLVAMQAQEPNWPYVGLWTRVAGFRHDELESLLRDRHVVRSTALRSTQHLVGAEDFRWLRPLVQPVLDRTARAPYFARETAGLEPAELDALGRELLAGRTLSRQQLGARLVERWPGRDGRRLAAAVELRQPMTHQPATGSWGRWGNPTAISVTLAEDWLRRPMHAAPPMETLVHRYLAAFGPATVADLQAWSGLTRLREVVDGLRAGLRVLRDEHDRELFDLPDAPLADPDTPAPVRFLPAFDNVLLGHADRTRVISDEHRALVMPGGAMVRPTFLVDGRVRGVWRVAGPALRLSPFGPLARSDRDAVLAEAGRLHPFVAPPGSAPDIAFDRDDD</sequence>
<dbReference type="InterPro" id="IPR009351">
    <property type="entry name" value="AlkZ-like"/>
</dbReference>
<dbReference type="OrthoDB" id="9148135at2"/>
<accession>A0A5B2WBU8</accession>
<name>A0A5B2WBU8_9PSEU</name>
<keyword evidence="2" id="KW-1185">Reference proteome</keyword>
<gene>
    <name evidence="1" type="ORF">F0L68_40065</name>
</gene>
<reference evidence="1 2" key="2">
    <citation type="submission" date="2019-09" db="EMBL/GenBank/DDBJ databases">
        <authorList>
            <person name="Jin C."/>
        </authorList>
    </citation>
    <scope>NUCLEOTIDE SEQUENCE [LARGE SCALE GENOMIC DNA]</scope>
    <source>
        <strain evidence="1 2">AN110305</strain>
    </source>
</reference>
<evidence type="ECO:0000313" key="2">
    <source>
        <dbReference type="Proteomes" id="UP000323454"/>
    </source>
</evidence>
<dbReference type="GO" id="GO:0003677">
    <property type="term" value="F:DNA binding"/>
    <property type="evidence" value="ECO:0007669"/>
    <property type="project" value="UniProtKB-KW"/>
</dbReference>
<dbReference type="PANTHER" id="PTHR38479">
    <property type="entry name" value="LMO0824 PROTEIN"/>
    <property type="match status" value="1"/>
</dbReference>
<dbReference type="RefSeq" id="WP_149855150.1">
    <property type="nucleotide sequence ID" value="NZ_VUOB01000108.1"/>
</dbReference>
<dbReference type="Pfam" id="PF06224">
    <property type="entry name" value="AlkZ-like"/>
    <property type="match status" value="1"/>
</dbReference>
<organism evidence="1 2">
    <name type="scientific">Solihabitans fulvus</name>
    <dbReference type="NCBI Taxonomy" id="1892852"/>
    <lineage>
        <taxon>Bacteria</taxon>
        <taxon>Bacillati</taxon>
        <taxon>Actinomycetota</taxon>
        <taxon>Actinomycetes</taxon>
        <taxon>Pseudonocardiales</taxon>
        <taxon>Pseudonocardiaceae</taxon>
        <taxon>Solihabitans</taxon>
    </lineage>
</organism>
<protein>
    <submittedName>
        <fullName evidence="1">Winged helix DNA-binding domain-containing protein</fullName>
    </submittedName>
</protein>
<evidence type="ECO:0000313" key="1">
    <source>
        <dbReference type="EMBL" id="KAA2247679.1"/>
    </source>
</evidence>
<dbReference type="AlphaFoldDB" id="A0A5B2WBU8"/>
<proteinExistence type="predicted"/>
<dbReference type="PANTHER" id="PTHR38479:SF2">
    <property type="entry name" value="WINGED HELIX DNA-BINDING DOMAIN-CONTAINING PROTEIN"/>
    <property type="match status" value="1"/>
</dbReference>
<reference evidence="1 2" key="1">
    <citation type="submission" date="2019-09" db="EMBL/GenBank/DDBJ databases">
        <title>Goodfellowia gen. nov., a new genus of the Pseudonocardineae related to Actinoalloteichus, containing Goodfellowia coeruleoviolacea gen. nov., comb. nov. gen. nov., comb. nov.</title>
        <authorList>
            <person name="Labeda D."/>
        </authorList>
    </citation>
    <scope>NUCLEOTIDE SEQUENCE [LARGE SCALE GENOMIC DNA]</scope>
    <source>
        <strain evidence="1 2">AN110305</strain>
    </source>
</reference>
<comment type="caution">
    <text evidence="1">The sequence shown here is derived from an EMBL/GenBank/DDBJ whole genome shotgun (WGS) entry which is preliminary data.</text>
</comment>
<keyword evidence="1" id="KW-0238">DNA-binding</keyword>
<dbReference type="Proteomes" id="UP000323454">
    <property type="component" value="Unassembled WGS sequence"/>
</dbReference>